<dbReference type="InterPro" id="IPR002109">
    <property type="entry name" value="Glutaredoxin"/>
</dbReference>
<dbReference type="InterPro" id="IPR036249">
    <property type="entry name" value="Thioredoxin-like_sf"/>
</dbReference>
<keyword evidence="5" id="KW-1185">Reference proteome</keyword>
<dbReference type="GO" id="GO:0005759">
    <property type="term" value="C:mitochondrial matrix"/>
    <property type="evidence" value="ECO:0007669"/>
    <property type="project" value="TreeGrafter"/>
</dbReference>
<evidence type="ECO:0000313" key="5">
    <source>
        <dbReference type="Proteomes" id="UP001140949"/>
    </source>
</evidence>
<evidence type="ECO:0000259" key="3">
    <source>
        <dbReference type="Pfam" id="PF00462"/>
    </source>
</evidence>
<proteinExistence type="inferred from homology"/>
<comment type="function">
    <text evidence="1">May only reduce GSH-thiol disulfides, but not protein disulfides.</text>
</comment>
<reference evidence="4" key="2">
    <citation type="submission" date="2023-04" db="EMBL/GenBank/DDBJ databases">
        <authorList>
            <person name="Bruccoleri R.E."/>
            <person name="Oakeley E.J."/>
            <person name="Faust A.-M."/>
            <person name="Dessus-Babus S."/>
            <person name="Altorfer M."/>
            <person name="Burckhardt D."/>
            <person name="Oertli M."/>
            <person name="Naumann U."/>
            <person name="Petersen F."/>
            <person name="Wong J."/>
        </authorList>
    </citation>
    <scope>NUCLEOTIDE SEQUENCE</scope>
    <source>
        <strain evidence="4">GSM-AAB239-AS_SAM_17_03QT</strain>
        <tissue evidence="4">Leaf</tissue>
    </source>
</reference>
<dbReference type="PANTHER" id="PTHR10293">
    <property type="entry name" value="GLUTAREDOXIN FAMILY MEMBER"/>
    <property type="match status" value="1"/>
</dbReference>
<evidence type="ECO:0000256" key="1">
    <source>
        <dbReference type="ARBA" id="ARBA00002426"/>
    </source>
</evidence>
<dbReference type="AlphaFoldDB" id="A0AAX6GS17"/>
<dbReference type="Proteomes" id="UP001140949">
    <property type="component" value="Unassembled WGS sequence"/>
</dbReference>
<dbReference type="InterPro" id="IPR004480">
    <property type="entry name" value="Monothiol_GRX-rel"/>
</dbReference>
<gene>
    <name evidence="4" type="ORF">M6B38_350445</name>
</gene>
<organism evidence="4 5">
    <name type="scientific">Iris pallida</name>
    <name type="common">Sweet iris</name>
    <dbReference type="NCBI Taxonomy" id="29817"/>
    <lineage>
        <taxon>Eukaryota</taxon>
        <taxon>Viridiplantae</taxon>
        <taxon>Streptophyta</taxon>
        <taxon>Embryophyta</taxon>
        <taxon>Tracheophyta</taxon>
        <taxon>Spermatophyta</taxon>
        <taxon>Magnoliopsida</taxon>
        <taxon>Liliopsida</taxon>
        <taxon>Asparagales</taxon>
        <taxon>Iridaceae</taxon>
        <taxon>Iridoideae</taxon>
        <taxon>Irideae</taxon>
        <taxon>Iris</taxon>
    </lineage>
</organism>
<dbReference type="SUPFAM" id="SSF52833">
    <property type="entry name" value="Thioredoxin-like"/>
    <property type="match status" value="1"/>
</dbReference>
<evidence type="ECO:0000256" key="2">
    <source>
        <dbReference type="ARBA" id="ARBA00008983"/>
    </source>
</evidence>
<dbReference type="PANTHER" id="PTHR10293:SF45">
    <property type="entry name" value="BIFUNCTIONAL MONOTHIOL GLUTAREDOXIN-S16, CHLOROPLASTIC"/>
    <property type="match status" value="1"/>
</dbReference>
<evidence type="ECO:0000313" key="4">
    <source>
        <dbReference type="EMBL" id="KAJ6831127.1"/>
    </source>
</evidence>
<dbReference type="Gene3D" id="3.40.30.10">
    <property type="entry name" value="Glutaredoxin"/>
    <property type="match status" value="1"/>
</dbReference>
<dbReference type="Pfam" id="PF00462">
    <property type="entry name" value="Glutaredoxin"/>
    <property type="match status" value="1"/>
</dbReference>
<accession>A0AAX6GS17</accession>
<protein>
    <submittedName>
        <fullName evidence="4">Monothiol glutaredoxin-S12, chloroplastic isoform X2</fullName>
    </submittedName>
</protein>
<sequence>MASSLHLSRLIHAPISSFPIPSPPKTLSSFPTLPKPIRLRRRLRRLPLPASSSPKERVAGLRVAASAIGRLSDTDAVPVNPGPESGFPTGSGVYGVYDKEGELQFIGISRNVAASVRTHAKLLPQLCASVKVGLVDGDAPDRTVLTGAWKSWMEEHIAATGKVPPGNERGNNTWIQQPQKKPNLRLTPGRHVQLTVPLEDLIDRLVKEKEVVAFIKGTRTAPQCGFSQRVVGILESHGVDFECVDVLDEEYNPGLREKLKQYSNWPTFPQVLSKGNSWEDVTLYLIWQRRESSPCCSKSSFVLTVESNGIWASVRGCNCFSQPQLQRSLVQQQTPQVIITGVE</sequence>
<name>A0AAX6GS17_IRIPA</name>
<reference evidence="4" key="1">
    <citation type="journal article" date="2023" name="GigaByte">
        <title>Genome assembly of the bearded iris, Iris pallida Lam.</title>
        <authorList>
            <person name="Bruccoleri R.E."/>
            <person name="Oakeley E.J."/>
            <person name="Faust A.M.E."/>
            <person name="Altorfer M."/>
            <person name="Dessus-Babus S."/>
            <person name="Burckhardt D."/>
            <person name="Oertli M."/>
            <person name="Naumann U."/>
            <person name="Petersen F."/>
            <person name="Wong J."/>
        </authorList>
    </citation>
    <scope>NUCLEOTIDE SEQUENCE</scope>
    <source>
        <strain evidence="4">GSM-AAB239-AS_SAM_17_03QT</strain>
    </source>
</reference>
<feature type="domain" description="Glutaredoxin" evidence="3">
    <location>
        <begin position="211"/>
        <end position="276"/>
    </location>
</feature>
<comment type="similarity">
    <text evidence="2">Belongs to the glutaredoxin family. CGFS subfamily.</text>
</comment>
<comment type="caution">
    <text evidence="4">The sequence shown here is derived from an EMBL/GenBank/DDBJ whole genome shotgun (WGS) entry which is preliminary data.</text>
</comment>
<dbReference type="PROSITE" id="PS51354">
    <property type="entry name" value="GLUTAREDOXIN_2"/>
    <property type="match status" value="1"/>
</dbReference>
<dbReference type="EMBL" id="JANAVB010016999">
    <property type="protein sequence ID" value="KAJ6831127.1"/>
    <property type="molecule type" value="Genomic_DNA"/>
</dbReference>